<evidence type="ECO:0000256" key="6">
    <source>
        <dbReference type="ARBA" id="ARBA00023284"/>
    </source>
</evidence>
<evidence type="ECO:0000259" key="8">
    <source>
        <dbReference type="Pfam" id="PF10411"/>
    </source>
</evidence>
<comment type="caution">
    <text evidence="10">The sequence shown here is derived from an EMBL/GenBank/DDBJ whole genome shotgun (WGS) entry which is preliminary data.</text>
</comment>
<comment type="similarity">
    <text evidence="2 7">Belongs to the thioredoxin family. DsbC subfamily.</text>
</comment>
<keyword evidence="6 7" id="KW-0676">Redox-active center</keyword>
<gene>
    <name evidence="10" type="primary">dsbC</name>
    <name evidence="10" type="ORF">GTW09_09725</name>
</gene>
<dbReference type="Gene3D" id="3.40.30.10">
    <property type="entry name" value="Glutaredoxin"/>
    <property type="match status" value="1"/>
</dbReference>
<dbReference type="InterPro" id="IPR033954">
    <property type="entry name" value="DiS-bond_Isoase_DsbC/G"/>
</dbReference>
<dbReference type="InterPro" id="IPR012336">
    <property type="entry name" value="Thioredoxin-like_fold"/>
</dbReference>
<dbReference type="SUPFAM" id="SSF52833">
    <property type="entry name" value="Thioredoxin-like"/>
    <property type="match status" value="1"/>
</dbReference>
<dbReference type="InterPro" id="IPR036249">
    <property type="entry name" value="Thioredoxin-like_sf"/>
</dbReference>
<dbReference type="AlphaFoldDB" id="A0A6L9MUQ8"/>
<keyword evidence="3 7" id="KW-0732">Signal</keyword>
<feature type="domain" description="Thioredoxin-like fold" evidence="9">
    <location>
        <begin position="125"/>
        <end position="248"/>
    </location>
</feature>
<dbReference type="InterPro" id="IPR009094">
    <property type="entry name" value="DiS-bond_isomerase_DsbC/G_N_sf"/>
</dbReference>
<evidence type="ECO:0000256" key="5">
    <source>
        <dbReference type="ARBA" id="ARBA00023157"/>
    </source>
</evidence>
<dbReference type="PANTHER" id="PTHR35272">
    <property type="entry name" value="THIOL:DISULFIDE INTERCHANGE PROTEIN DSBC-RELATED"/>
    <property type="match status" value="1"/>
</dbReference>
<keyword evidence="11" id="KW-1185">Reference proteome</keyword>
<keyword evidence="5" id="KW-1015">Disulfide bond</keyword>
<dbReference type="EMBL" id="JAAAWP010000005">
    <property type="protein sequence ID" value="NDW21797.1"/>
    <property type="molecule type" value="Genomic_DNA"/>
</dbReference>
<dbReference type="InterPro" id="IPR051470">
    <property type="entry name" value="Thiol:disulfide_interchange"/>
</dbReference>
<dbReference type="Pfam" id="PF10411">
    <property type="entry name" value="DsbC_N"/>
    <property type="match status" value="1"/>
</dbReference>
<evidence type="ECO:0000256" key="1">
    <source>
        <dbReference type="ARBA" id="ARBA00004418"/>
    </source>
</evidence>
<dbReference type="Gene3D" id="3.10.450.70">
    <property type="entry name" value="Disulphide bond isomerase, DsbC/G, N-terminal"/>
    <property type="match status" value="1"/>
</dbReference>
<evidence type="ECO:0000256" key="7">
    <source>
        <dbReference type="RuleBase" id="RU364038"/>
    </source>
</evidence>
<evidence type="ECO:0000256" key="3">
    <source>
        <dbReference type="ARBA" id="ARBA00022729"/>
    </source>
</evidence>
<evidence type="ECO:0000313" key="11">
    <source>
        <dbReference type="Proteomes" id="UP000478837"/>
    </source>
</evidence>
<dbReference type="Pfam" id="PF13098">
    <property type="entry name" value="Thioredoxin_2"/>
    <property type="match status" value="1"/>
</dbReference>
<dbReference type="NCBIfam" id="NF008129">
    <property type="entry name" value="PRK10877.1"/>
    <property type="match status" value="1"/>
</dbReference>
<dbReference type="CDD" id="cd03020">
    <property type="entry name" value="DsbA_DsbC_DsbG"/>
    <property type="match status" value="1"/>
</dbReference>
<keyword evidence="4 7" id="KW-0574">Periplasm</keyword>
<evidence type="ECO:0000256" key="4">
    <source>
        <dbReference type="ARBA" id="ARBA00022764"/>
    </source>
</evidence>
<dbReference type="GO" id="GO:0042597">
    <property type="term" value="C:periplasmic space"/>
    <property type="evidence" value="ECO:0007669"/>
    <property type="project" value="UniProtKB-SubCell"/>
</dbReference>
<name>A0A6L9MUQ8_9ALTE</name>
<accession>A0A6L9MUQ8</accession>
<feature type="chain" id="PRO_5027139175" description="Thiol:disulfide interchange protein" evidence="7">
    <location>
        <begin position="38"/>
        <end position="252"/>
    </location>
</feature>
<protein>
    <recommendedName>
        <fullName evidence="7">Thiol:disulfide interchange protein</fullName>
    </recommendedName>
</protein>
<dbReference type="RefSeq" id="WP_163111724.1">
    <property type="nucleotide sequence ID" value="NZ_JAAAWP010000005.1"/>
</dbReference>
<comment type="subcellular location">
    <subcellularLocation>
        <location evidence="1 7">Periplasm</location>
    </subcellularLocation>
</comment>
<evidence type="ECO:0000256" key="2">
    <source>
        <dbReference type="ARBA" id="ARBA00009813"/>
    </source>
</evidence>
<dbReference type="SUPFAM" id="SSF54423">
    <property type="entry name" value="DsbC/DsbG N-terminal domain-like"/>
    <property type="match status" value="1"/>
</dbReference>
<feature type="domain" description="Disulphide bond isomerase DsbC/G N-terminal" evidence="8">
    <location>
        <begin position="36"/>
        <end position="100"/>
    </location>
</feature>
<organism evidence="10 11">
    <name type="scientific">Alteromonas hispanica</name>
    <dbReference type="NCBI Taxonomy" id="315421"/>
    <lineage>
        <taxon>Bacteria</taxon>
        <taxon>Pseudomonadati</taxon>
        <taxon>Pseudomonadota</taxon>
        <taxon>Gammaproteobacteria</taxon>
        <taxon>Alteromonadales</taxon>
        <taxon>Alteromonadaceae</taxon>
        <taxon>Alteromonas/Salinimonas group</taxon>
        <taxon>Alteromonas</taxon>
    </lineage>
</organism>
<proteinExistence type="inferred from homology"/>
<evidence type="ECO:0000313" key="10">
    <source>
        <dbReference type="EMBL" id="NDW21797.1"/>
    </source>
</evidence>
<reference evidence="10 11" key="1">
    <citation type="submission" date="2020-01" db="EMBL/GenBank/DDBJ databases">
        <title>Genomes of bacteria type strains.</title>
        <authorList>
            <person name="Chen J."/>
            <person name="Zhu S."/>
            <person name="Yang J."/>
        </authorList>
    </citation>
    <scope>NUCLEOTIDE SEQUENCE [LARGE SCALE GENOMIC DNA]</scope>
    <source>
        <strain evidence="10 11">LMG 22958</strain>
    </source>
</reference>
<dbReference type="InterPro" id="IPR018950">
    <property type="entry name" value="DiS-bond_isomerase_DsbC/G_N"/>
</dbReference>
<sequence length="252" mass="27210">MKNWLANVEYFKVKVVKQIAVNSLALAALMVGSFTHAADDAAIQQKLNTVLGLEVESVADSPVPGLVQVSTDRGFFYISDDGQFLLQAVVLNIDEGMRNETEVAMTALRLEGVKKMAPSAITFKAKNEKHVISVFTDISCGYCRKLHNEIGELNDKGITVNYLAFPRAGLNSENYEEMVSVWCAANPQRALTNAKAGESVDSASCNNKVAEQYMLGQKLGVRGTPNIILPDGSVIPGYQPADAIVDVLNQAG</sequence>
<dbReference type="PANTHER" id="PTHR35272:SF3">
    <property type="entry name" value="THIOL:DISULFIDE INTERCHANGE PROTEIN DSBC"/>
    <property type="match status" value="1"/>
</dbReference>
<dbReference type="Proteomes" id="UP000478837">
    <property type="component" value="Unassembled WGS sequence"/>
</dbReference>
<keyword evidence="10" id="KW-0413">Isomerase</keyword>
<dbReference type="GO" id="GO:0016853">
    <property type="term" value="F:isomerase activity"/>
    <property type="evidence" value="ECO:0007669"/>
    <property type="project" value="UniProtKB-KW"/>
</dbReference>
<comment type="function">
    <text evidence="7">Required for disulfide bond formation in some periplasmic proteins. Acts by transferring its disulfide bond to other proteins and is reduced in the process.</text>
</comment>
<evidence type="ECO:0000259" key="9">
    <source>
        <dbReference type="Pfam" id="PF13098"/>
    </source>
</evidence>
<feature type="signal peptide" evidence="7">
    <location>
        <begin position="1"/>
        <end position="37"/>
    </location>
</feature>